<proteinExistence type="predicted"/>
<evidence type="ECO:0000313" key="3">
    <source>
        <dbReference type="EMBL" id="KAH0768944.1"/>
    </source>
</evidence>
<keyword evidence="2" id="KW-0472">Membrane</keyword>
<evidence type="ECO:0000313" key="4">
    <source>
        <dbReference type="Proteomes" id="UP000826656"/>
    </source>
</evidence>
<keyword evidence="4" id="KW-1185">Reference proteome</keyword>
<organism evidence="3 4">
    <name type="scientific">Solanum tuberosum</name>
    <name type="common">Potato</name>
    <dbReference type="NCBI Taxonomy" id="4113"/>
    <lineage>
        <taxon>Eukaryota</taxon>
        <taxon>Viridiplantae</taxon>
        <taxon>Streptophyta</taxon>
        <taxon>Embryophyta</taxon>
        <taxon>Tracheophyta</taxon>
        <taxon>Spermatophyta</taxon>
        <taxon>Magnoliopsida</taxon>
        <taxon>eudicotyledons</taxon>
        <taxon>Gunneridae</taxon>
        <taxon>Pentapetalae</taxon>
        <taxon>asterids</taxon>
        <taxon>lamiids</taxon>
        <taxon>Solanales</taxon>
        <taxon>Solanaceae</taxon>
        <taxon>Solanoideae</taxon>
        <taxon>Solaneae</taxon>
        <taxon>Solanum</taxon>
    </lineage>
</organism>
<name>A0ABQ7VMH2_SOLTU</name>
<protein>
    <submittedName>
        <fullName evidence="3">Uncharacterized protein</fullName>
    </submittedName>
</protein>
<evidence type="ECO:0000256" key="1">
    <source>
        <dbReference type="SAM" id="MobiDB-lite"/>
    </source>
</evidence>
<feature type="transmembrane region" description="Helical" evidence="2">
    <location>
        <begin position="44"/>
        <end position="65"/>
    </location>
</feature>
<feature type="compositionally biased region" description="Basic and acidic residues" evidence="1">
    <location>
        <begin position="157"/>
        <end position="179"/>
    </location>
</feature>
<sequence>MDWKKIPKTDLLRSVSHLATGVGAVAVAGRRLELLLLLAGQSSLLLVLVLVLVLLAGSGAARVVVDVVVAHRRSCCPTETALARRGRAAALLLLLLAERGAERRARRSELAGFSPASLASCGCCLRWLVPAKNNIVKGRDVGEKEEKGGRLAGIRFSPEKMREGRRRGEAELLREERKG</sequence>
<keyword evidence="2" id="KW-0812">Transmembrane</keyword>
<feature type="region of interest" description="Disordered" evidence="1">
    <location>
        <begin position="142"/>
        <end position="179"/>
    </location>
</feature>
<dbReference type="Proteomes" id="UP000826656">
    <property type="component" value="Unassembled WGS sequence"/>
</dbReference>
<comment type="caution">
    <text evidence="3">The sequence shown here is derived from an EMBL/GenBank/DDBJ whole genome shotgun (WGS) entry which is preliminary data.</text>
</comment>
<dbReference type="EMBL" id="JAIVGD010000011">
    <property type="protein sequence ID" value="KAH0768944.1"/>
    <property type="molecule type" value="Genomic_DNA"/>
</dbReference>
<keyword evidence="2" id="KW-1133">Transmembrane helix</keyword>
<evidence type="ECO:0000256" key="2">
    <source>
        <dbReference type="SAM" id="Phobius"/>
    </source>
</evidence>
<gene>
    <name evidence="3" type="ORF">KY290_012925</name>
</gene>
<reference evidence="3 4" key="1">
    <citation type="journal article" date="2021" name="bioRxiv">
        <title>Chromosome-scale and haplotype-resolved genome assembly of a tetraploid potato cultivar.</title>
        <authorList>
            <person name="Sun H."/>
            <person name="Jiao W.-B."/>
            <person name="Krause K."/>
            <person name="Campoy J.A."/>
            <person name="Goel M."/>
            <person name="Folz-Donahue K."/>
            <person name="Kukat C."/>
            <person name="Huettel B."/>
            <person name="Schneeberger K."/>
        </authorList>
    </citation>
    <scope>NUCLEOTIDE SEQUENCE [LARGE SCALE GENOMIC DNA]</scope>
    <source>
        <strain evidence="3">SolTubOtavaFocal</strain>
        <tissue evidence="3">Leaves</tissue>
    </source>
</reference>
<accession>A0ABQ7VMH2</accession>